<protein>
    <submittedName>
        <fullName evidence="3">Uncharacterized protein</fullName>
    </submittedName>
</protein>
<reference evidence="3 4" key="1">
    <citation type="submission" date="2016-03" db="EMBL/GenBank/DDBJ databases">
        <title>Comparative genomics of the ectomycorrhizal sister species Rhizopogon vinicolor and Rhizopogon vesiculosus (Basidiomycota: Boletales) reveals a divergence of the mating type B locus.</title>
        <authorList>
            <person name="Mujic A.B."/>
            <person name="Kuo A."/>
            <person name="Tritt A."/>
            <person name="Lipzen A."/>
            <person name="Chen C."/>
            <person name="Johnson J."/>
            <person name="Sharma A."/>
            <person name="Barry K."/>
            <person name="Grigoriev I.V."/>
            <person name="Spatafora J.W."/>
        </authorList>
    </citation>
    <scope>NUCLEOTIDE SEQUENCE [LARGE SCALE GENOMIC DNA]</scope>
    <source>
        <strain evidence="3 4">AM-OR11-056</strain>
    </source>
</reference>
<keyword evidence="4" id="KW-1185">Reference proteome</keyword>
<evidence type="ECO:0000256" key="1">
    <source>
        <dbReference type="SAM" id="MobiDB-lite"/>
    </source>
</evidence>
<dbReference type="Proteomes" id="UP000183567">
    <property type="component" value="Unassembled WGS sequence"/>
</dbReference>
<dbReference type="OrthoDB" id="6509908at2759"/>
<sequence length="87" mass="9443">MSLTQSGVQNMSATYQEPEGLERLGIKQSSNSLTPSSESDPPDGGIQAWTTAFGCFLMQFCGYGYLISFGVYQVHKRAGKTSTHESI</sequence>
<name>A0A1J8QK46_9AGAM</name>
<feature type="compositionally biased region" description="Polar residues" evidence="1">
    <location>
        <begin position="27"/>
        <end position="39"/>
    </location>
</feature>
<proteinExistence type="predicted"/>
<gene>
    <name evidence="3" type="ORF">AZE42_10797</name>
</gene>
<evidence type="ECO:0000313" key="4">
    <source>
        <dbReference type="Proteomes" id="UP000183567"/>
    </source>
</evidence>
<keyword evidence="2" id="KW-0812">Transmembrane</keyword>
<accession>A0A1J8QK46</accession>
<comment type="caution">
    <text evidence="3">The sequence shown here is derived from an EMBL/GenBank/DDBJ whole genome shotgun (WGS) entry which is preliminary data.</text>
</comment>
<feature type="region of interest" description="Disordered" evidence="1">
    <location>
        <begin position="1"/>
        <end position="45"/>
    </location>
</feature>
<evidence type="ECO:0000256" key="2">
    <source>
        <dbReference type="SAM" id="Phobius"/>
    </source>
</evidence>
<keyword evidence="2" id="KW-0472">Membrane</keyword>
<feature type="transmembrane region" description="Helical" evidence="2">
    <location>
        <begin position="46"/>
        <end position="72"/>
    </location>
</feature>
<organism evidence="3 4">
    <name type="scientific">Rhizopogon vesiculosus</name>
    <dbReference type="NCBI Taxonomy" id="180088"/>
    <lineage>
        <taxon>Eukaryota</taxon>
        <taxon>Fungi</taxon>
        <taxon>Dikarya</taxon>
        <taxon>Basidiomycota</taxon>
        <taxon>Agaricomycotina</taxon>
        <taxon>Agaricomycetes</taxon>
        <taxon>Agaricomycetidae</taxon>
        <taxon>Boletales</taxon>
        <taxon>Suillineae</taxon>
        <taxon>Rhizopogonaceae</taxon>
        <taxon>Rhizopogon</taxon>
    </lineage>
</organism>
<feature type="compositionally biased region" description="Polar residues" evidence="1">
    <location>
        <begin position="1"/>
        <end position="15"/>
    </location>
</feature>
<dbReference type="EMBL" id="LVVM01004805">
    <property type="protein sequence ID" value="OJA12156.1"/>
    <property type="molecule type" value="Genomic_DNA"/>
</dbReference>
<evidence type="ECO:0000313" key="3">
    <source>
        <dbReference type="EMBL" id="OJA12156.1"/>
    </source>
</evidence>
<keyword evidence="2" id="KW-1133">Transmembrane helix</keyword>
<dbReference type="AlphaFoldDB" id="A0A1J8QK46"/>